<comment type="caution">
    <text evidence="1">The sequence shown here is derived from an EMBL/GenBank/DDBJ whole genome shotgun (WGS) entry which is preliminary data.</text>
</comment>
<reference evidence="1 2" key="1">
    <citation type="submission" date="2019-02" db="EMBL/GenBank/DDBJ databases">
        <title>Kribbella capetownensis sp. nov. and Kribbella speibonae sp. nov., isolated from soil.</title>
        <authorList>
            <person name="Curtis S.M."/>
            <person name="Norton I."/>
            <person name="Everest G.J."/>
            <person name="Meyers P.R."/>
        </authorList>
    </citation>
    <scope>NUCLEOTIDE SEQUENCE [LARGE SCALE GENOMIC DNA]</scope>
    <source>
        <strain evidence="1 2">YM53</strain>
    </source>
</reference>
<dbReference type="RefSeq" id="WP_131518178.1">
    <property type="nucleotide sequence ID" value="NZ_SJKD01000010.1"/>
</dbReference>
<name>A0A4R0JHZ6_9ACTN</name>
<dbReference type="OrthoDB" id="3823247at2"/>
<evidence type="ECO:0008006" key="3">
    <source>
        <dbReference type="Google" id="ProtNLM"/>
    </source>
</evidence>
<dbReference type="EMBL" id="SJKD01000010">
    <property type="protein sequence ID" value="TCC44258.1"/>
    <property type="molecule type" value="Genomic_DNA"/>
</dbReference>
<organism evidence="1 2">
    <name type="scientific">Kribbella capetownensis</name>
    <dbReference type="NCBI Taxonomy" id="1572659"/>
    <lineage>
        <taxon>Bacteria</taxon>
        <taxon>Bacillati</taxon>
        <taxon>Actinomycetota</taxon>
        <taxon>Actinomycetes</taxon>
        <taxon>Propionibacteriales</taxon>
        <taxon>Kribbellaceae</taxon>
        <taxon>Kribbella</taxon>
    </lineage>
</organism>
<dbReference type="AlphaFoldDB" id="A0A4R0JHZ6"/>
<dbReference type="Proteomes" id="UP000293342">
    <property type="component" value="Unassembled WGS sequence"/>
</dbReference>
<gene>
    <name evidence="1" type="ORF">E0H75_36010</name>
</gene>
<evidence type="ECO:0000313" key="2">
    <source>
        <dbReference type="Proteomes" id="UP000293342"/>
    </source>
</evidence>
<sequence>MMHGEAAGCCGPVDTAAPISVAINPEARVNVARTATRVQSLTTGDWHTIDMTIVNQGYVTGQLAIESPPVPGVELDLPLHELTGEPRQEGGFRVRFNAPTVVDITLTFRALGALGGLANHSSLNIVLRSTTHTEHPHRTPLTVLGG</sequence>
<proteinExistence type="predicted"/>
<protein>
    <recommendedName>
        <fullName evidence="3">DUF1573 domain-containing protein</fullName>
    </recommendedName>
</protein>
<accession>A0A4R0JHZ6</accession>
<keyword evidence="2" id="KW-1185">Reference proteome</keyword>
<evidence type="ECO:0000313" key="1">
    <source>
        <dbReference type="EMBL" id="TCC44258.1"/>
    </source>
</evidence>